<proteinExistence type="inferred from homology"/>
<protein>
    <submittedName>
        <fullName evidence="9">Tyrosine recombinase XerC</fullName>
    </submittedName>
</protein>
<comment type="similarity">
    <text evidence="2">Belongs to the 'phage' integrase family.</text>
</comment>
<evidence type="ECO:0000256" key="5">
    <source>
        <dbReference type="ARBA" id="ARBA00023172"/>
    </source>
</evidence>
<accession>A0A2X3CGT6</accession>
<dbReference type="InterPro" id="IPR013762">
    <property type="entry name" value="Integrase-like_cat_sf"/>
</dbReference>
<sequence>MFLKDVIKEFVFEIRLRNYSERTIKGYKNNISKFARYIEVEFELVEIEDISHVHIKNYLNYLKSNGLTEVYINTILKNLRSFYKYCFNEGYCLNIASKVGWLREKKVVIKTFSDNEIRKMIDVYNYSSYINARNKCIMAILIDTGIRNFELCQLKRNDIRETIIYIMGKGNKERVVPISPYLKKVMIKYERIREGYLKNNILHYDNYFLSYRNKPLTIEAIERIVKLCGKKANVNENIRCSPHTLRHYFAQAQLKNGLDVYSLSRLLGHENVTITKRYLQGLKDNEVLELGVKSSPLMNLRK</sequence>
<reference evidence="9 10" key="1">
    <citation type="submission" date="2018-06" db="EMBL/GenBank/DDBJ databases">
        <authorList>
            <consortium name="Pathogen Informatics"/>
            <person name="Doyle S."/>
        </authorList>
    </citation>
    <scope>NUCLEOTIDE SEQUENCE [LARGE SCALE GENOMIC DNA]</scope>
    <source>
        <strain evidence="9 10">NCTC8081</strain>
    </source>
</reference>
<feature type="domain" description="Tyr recombinase" evidence="7">
    <location>
        <begin position="107"/>
        <end position="293"/>
    </location>
</feature>
<evidence type="ECO:0000313" key="10">
    <source>
        <dbReference type="Proteomes" id="UP000250234"/>
    </source>
</evidence>
<gene>
    <name evidence="9" type="primary">xerC3</name>
    <name evidence="9" type="ORF">NCTC8081_01755</name>
</gene>
<dbReference type="InterPro" id="IPR002104">
    <property type="entry name" value="Integrase_catalytic"/>
</dbReference>
<evidence type="ECO:0000259" key="7">
    <source>
        <dbReference type="PROSITE" id="PS51898"/>
    </source>
</evidence>
<organism evidence="9 10">
    <name type="scientific">Clostridium perfringens</name>
    <dbReference type="NCBI Taxonomy" id="1502"/>
    <lineage>
        <taxon>Bacteria</taxon>
        <taxon>Bacillati</taxon>
        <taxon>Bacillota</taxon>
        <taxon>Clostridia</taxon>
        <taxon>Eubacteriales</taxon>
        <taxon>Clostridiaceae</taxon>
        <taxon>Clostridium</taxon>
    </lineage>
</organism>
<dbReference type="InterPro" id="IPR044068">
    <property type="entry name" value="CB"/>
</dbReference>
<dbReference type="EMBL" id="UAWO01000002">
    <property type="protein sequence ID" value="SQC07645.1"/>
    <property type="molecule type" value="Genomic_DNA"/>
</dbReference>
<evidence type="ECO:0000259" key="8">
    <source>
        <dbReference type="PROSITE" id="PS51900"/>
    </source>
</evidence>
<dbReference type="RefSeq" id="WP_111945836.1">
    <property type="nucleotide sequence ID" value="NZ_CATNYA010000026.1"/>
</dbReference>
<dbReference type="InterPro" id="IPR004107">
    <property type="entry name" value="Integrase_SAM-like_N"/>
</dbReference>
<evidence type="ECO:0000256" key="3">
    <source>
        <dbReference type="ARBA" id="ARBA00022908"/>
    </source>
</evidence>
<evidence type="ECO:0000256" key="6">
    <source>
        <dbReference type="PROSITE-ProRule" id="PRU01248"/>
    </source>
</evidence>
<dbReference type="PROSITE" id="PS51898">
    <property type="entry name" value="TYR_RECOMBINASE"/>
    <property type="match status" value="1"/>
</dbReference>
<dbReference type="Proteomes" id="UP000250234">
    <property type="component" value="Unassembled WGS sequence"/>
</dbReference>
<dbReference type="GO" id="GO:0015074">
    <property type="term" value="P:DNA integration"/>
    <property type="evidence" value="ECO:0007669"/>
    <property type="project" value="UniProtKB-KW"/>
</dbReference>
<dbReference type="PANTHER" id="PTHR30349">
    <property type="entry name" value="PHAGE INTEGRASE-RELATED"/>
    <property type="match status" value="1"/>
</dbReference>
<feature type="domain" description="Core-binding (CB)" evidence="8">
    <location>
        <begin position="1"/>
        <end position="87"/>
    </location>
</feature>
<dbReference type="Gene3D" id="1.10.150.130">
    <property type="match status" value="1"/>
</dbReference>
<comment type="function">
    <text evidence="1">Site-specific tyrosine recombinase, which acts by catalyzing the cutting and rejoining of the recombining DNA molecules.</text>
</comment>
<dbReference type="Pfam" id="PF13495">
    <property type="entry name" value="Phage_int_SAM_4"/>
    <property type="match status" value="1"/>
</dbReference>
<dbReference type="GO" id="GO:0003677">
    <property type="term" value="F:DNA binding"/>
    <property type="evidence" value="ECO:0007669"/>
    <property type="project" value="UniProtKB-UniRule"/>
</dbReference>
<dbReference type="SUPFAM" id="SSF56349">
    <property type="entry name" value="DNA breaking-rejoining enzymes"/>
    <property type="match status" value="1"/>
</dbReference>
<dbReference type="Pfam" id="PF00589">
    <property type="entry name" value="Phage_integrase"/>
    <property type="match status" value="1"/>
</dbReference>
<dbReference type="InterPro" id="IPR010998">
    <property type="entry name" value="Integrase_recombinase_N"/>
</dbReference>
<keyword evidence="5" id="KW-0233">DNA recombination</keyword>
<keyword evidence="4 6" id="KW-0238">DNA-binding</keyword>
<evidence type="ECO:0000256" key="1">
    <source>
        <dbReference type="ARBA" id="ARBA00003283"/>
    </source>
</evidence>
<keyword evidence="3" id="KW-0229">DNA integration</keyword>
<evidence type="ECO:0000256" key="2">
    <source>
        <dbReference type="ARBA" id="ARBA00008857"/>
    </source>
</evidence>
<dbReference type="InterPro" id="IPR050090">
    <property type="entry name" value="Tyrosine_recombinase_XerCD"/>
</dbReference>
<dbReference type="Gene3D" id="1.10.443.10">
    <property type="entry name" value="Intergrase catalytic core"/>
    <property type="match status" value="1"/>
</dbReference>
<evidence type="ECO:0000256" key="4">
    <source>
        <dbReference type="ARBA" id="ARBA00023125"/>
    </source>
</evidence>
<dbReference type="PANTHER" id="PTHR30349:SF41">
    <property type="entry name" value="INTEGRASE_RECOMBINASE PROTEIN MJ0367-RELATED"/>
    <property type="match status" value="1"/>
</dbReference>
<dbReference type="InterPro" id="IPR011010">
    <property type="entry name" value="DNA_brk_join_enz"/>
</dbReference>
<name>A0A2X3CGT6_CLOPF</name>
<evidence type="ECO:0000313" key="9">
    <source>
        <dbReference type="EMBL" id="SQC07645.1"/>
    </source>
</evidence>
<dbReference type="AlphaFoldDB" id="A0A2X3CGT6"/>
<dbReference type="PROSITE" id="PS51900">
    <property type="entry name" value="CB"/>
    <property type="match status" value="1"/>
</dbReference>
<dbReference type="GO" id="GO:0006310">
    <property type="term" value="P:DNA recombination"/>
    <property type="evidence" value="ECO:0007669"/>
    <property type="project" value="UniProtKB-KW"/>
</dbReference>